<sequence length="210" mass="22671">MNEQQPDLNEPRKPTKPKPAWVAVLAILVVSILLYGVYKLVPIYGGGRDFARFKAGSLIGLQIADQAPAQPAETFIGPDGKPIQLAAFKGKVVLVNLWATWCAPCVTEMPTLAALQKGLGGKNFSVVAISVDKENTAKEAKEELAKLSKGALPFYHDPKMAIVYPLKARGFPTSILYDRQGKEIARLAGEADWNSAEARALIKAAIDQST</sequence>
<evidence type="ECO:0000313" key="6">
    <source>
        <dbReference type="EMBL" id="GIU66316.1"/>
    </source>
</evidence>
<proteinExistence type="predicted"/>
<evidence type="ECO:0000256" key="3">
    <source>
        <dbReference type="ARBA" id="ARBA00023284"/>
    </source>
</evidence>
<dbReference type="EMBL" id="BPFZ01000002">
    <property type="protein sequence ID" value="GIU66316.1"/>
    <property type="molecule type" value="Genomic_DNA"/>
</dbReference>
<dbReference type="PROSITE" id="PS00194">
    <property type="entry name" value="THIOREDOXIN_1"/>
    <property type="match status" value="1"/>
</dbReference>
<organism evidence="6 7">
    <name type="scientific">Candidatus Phycosocius spiralis</name>
    <dbReference type="NCBI Taxonomy" id="2815099"/>
    <lineage>
        <taxon>Bacteria</taxon>
        <taxon>Pseudomonadati</taxon>
        <taxon>Pseudomonadota</taxon>
        <taxon>Alphaproteobacteria</taxon>
        <taxon>Caulobacterales</taxon>
        <taxon>Caulobacterales incertae sedis</taxon>
        <taxon>Candidatus Phycosocius</taxon>
    </lineage>
</organism>
<evidence type="ECO:0000256" key="1">
    <source>
        <dbReference type="ARBA" id="ARBA00004196"/>
    </source>
</evidence>
<dbReference type="CDD" id="cd02966">
    <property type="entry name" value="TlpA_like_family"/>
    <property type="match status" value="1"/>
</dbReference>
<dbReference type="PANTHER" id="PTHR42852:SF13">
    <property type="entry name" value="PROTEIN DIPZ"/>
    <property type="match status" value="1"/>
</dbReference>
<dbReference type="InterPro" id="IPR013740">
    <property type="entry name" value="Redoxin"/>
</dbReference>
<dbReference type="InterPro" id="IPR050553">
    <property type="entry name" value="Thioredoxin_ResA/DsbE_sf"/>
</dbReference>
<gene>
    <name evidence="6" type="ORF">PsB1_0470</name>
</gene>
<keyword evidence="4" id="KW-0812">Transmembrane</keyword>
<keyword evidence="3" id="KW-0676">Redox-active center</keyword>
<feature type="domain" description="Thioredoxin" evidence="5">
    <location>
        <begin position="61"/>
        <end position="207"/>
    </location>
</feature>
<keyword evidence="4" id="KW-1133">Transmembrane helix</keyword>
<evidence type="ECO:0000259" key="5">
    <source>
        <dbReference type="PROSITE" id="PS51352"/>
    </source>
</evidence>
<dbReference type="InterPro" id="IPR036249">
    <property type="entry name" value="Thioredoxin-like_sf"/>
</dbReference>
<dbReference type="SUPFAM" id="SSF52833">
    <property type="entry name" value="Thioredoxin-like"/>
    <property type="match status" value="1"/>
</dbReference>
<evidence type="ECO:0000313" key="7">
    <source>
        <dbReference type="Proteomes" id="UP001161064"/>
    </source>
</evidence>
<evidence type="ECO:0000256" key="2">
    <source>
        <dbReference type="ARBA" id="ARBA00022748"/>
    </source>
</evidence>
<evidence type="ECO:0000256" key="4">
    <source>
        <dbReference type="SAM" id="Phobius"/>
    </source>
</evidence>
<feature type="transmembrane region" description="Helical" evidence="4">
    <location>
        <begin position="20"/>
        <end position="38"/>
    </location>
</feature>
<dbReference type="Gene3D" id="3.40.30.10">
    <property type="entry name" value="Glutaredoxin"/>
    <property type="match status" value="1"/>
</dbReference>
<dbReference type="RefSeq" id="WP_284358808.1">
    <property type="nucleotide sequence ID" value="NZ_BPFZ01000002.1"/>
</dbReference>
<dbReference type="PANTHER" id="PTHR42852">
    <property type="entry name" value="THIOL:DISULFIDE INTERCHANGE PROTEIN DSBE"/>
    <property type="match status" value="1"/>
</dbReference>
<protein>
    <submittedName>
        <fullName evidence="6">Thiol:disulfide interchange protein</fullName>
    </submittedName>
</protein>
<comment type="subcellular location">
    <subcellularLocation>
        <location evidence="1">Cell envelope</location>
    </subcellularLocation>
</comment>
<comment type="caution">
    <text evidence="6">The sequence shown here is derived from an EMBL/GenBank/DDBJ whole genome shotgun (WGS) entry which is preliminary data.</text>
</comment>
<dbReference type="Proteomes" id="UP001161064">
    <property type="component" value="Unassembled WGS sequence"/>
</dbReference>
<name>A0ABQ4PTL0_9PROT</name>
<reference evidence="6" key="2">
    <citation type="journal article" date="2023" name="ISME Commun">
        <title>Characterization of a bloom-associated alphaproteobacterial lineage, 'Candidatus Phycosocius': insights into freshwater algal-bacterial interactions.</title>
        <authorList>
            <person name="Tanabe Y."/>
            <person name="Yamaguchi H."/>
            <person name="Yoshida M."/>
            <person name="Kai A."/>
            <person name="Okazaki Y."/>
        </authorList>
    </citation>
    <scope>NUCLEOTIDE SEQUENCE</scope>
    <source>
        <strain evidence="6">BOTRYCO-1</strain>
    </source>
</reference>
<keyword evidence="4" id="KW-0472">Membrane</keyword>
<keyword evidence="2" id="KW-0201">Cytochrome c-type biogenesis</keyword>
<reference evidence="6" key="1">
    <citation type="submission" date="2021-05" db="EMBL/GenBank/DDBJ databases">
        <authorList>
            <person name="Tanabe Y."/>
        </authorList>
    </citation>
    <scope>NUCLEOTIDE SEQUENCE</scope>
    <source>
        <strain evidence="6">BOTRYCO-1</strain>
    </source>
</reference>
<dbReference type="Pfam" id="PF08534">
    <property type="entry name" value="Redoxin"/>
    <property type="match status" value="1"/>
</dbReference>
<dbReference type="InterPro" id="IPR013766">
    <property type="entry name" value="Thioredoxin_domain"/>
</dbReference>
<accession>A0ABQ4PTL0</accession>
<keyword evidence="7" id="KW-1185">Reference proteome</keyword>
<dbReference type="InterPro" id="IPR017937">
    <property type="entry name" value="Thioredoxin_CS"/>
</dbReference>
<dbReference type="PROSITE" id="PS51352">
    <property type="entry name" value="THIOREDOXIN_2"/>
    <property type="match status" value="1"/>
</dbReference>